<comment type="caution">
    <text evidence="3">The sequence shown here is derived from an EMBL/GenBank/DDBJ whole genome shotgun (WGS) entry which is preliminary data.</text>
</comment>
<sequence>MTMTFDLTGKLLISTPSMGDRRFTHSVIYLCAYGSEGAFGLVLNRPLPHLTLGDVLDQIGIDEHGPHAENPVLSGGPVETQRGFVLHTAGSAEDASATLLPGGLMLSASTDILRAIARGEAPARWLLALGYAGWGPGQLEAEIAQNAWLTAAAPEDLVFAATPGEHQWNGALRSMGVDPLSLSTVAGRA</sequence>
<evidence type="ECO:0000313" key="4">
    <source>
        <dbReference type="Proteomes" id="UP000244810"/>
    </source>
</evidence>
<name>A0A2T7UWA9_9RHOB</name>
<keyword evidence="4" id="KW-1185">Reference proteome</keyword>
<proteinExistence type="inferred from homology"/>
<accession>A0A2T7UWA9</accession>
<dbReference type="PANTHER" id="PTHR30327:SF1">
    <property type="entry name" value="UPF0301 PROTEIN YQGE"/>
    <property type="match status" value="1"/>
</dbReference>
<dbReference type="PANTHER" id="PTHR30327">
    <property type="entry name" value="UNCHARACTERIZED PROTEIN YQGE"/>
    <property type="match status" value="1"/>
</dbReference>
<evidence type="ECO:0000256" key="2">
    <source>
        <dbReference type="HAMAP-Rule" id="MF_00758"/>
    </source>
</evidence>
<dbReference type="HAMAP" id="MF_00758">
    <property type="entry name" value="UPF0301"/>
    <property type="match status" value="1"/>
</dbReference>
<dbReference type="SUPFAM" id="SSF143456">
    <property type="entry name" value="VC0467-like"/>
    <property type="match status" value="1"/>
</dbReference>
<dbReference type="OrthoDB" id="9807486at2"/>
<dbReference type="Pfam" id="PF02622">
    <property type="entry name" value="DUF179"/>
    <property type="match status" value="1"/>
</dbReference>
<evidence type="ECO:0000313" key="3">
    <source>
        <dbReference type="EMBL" id="PVE49037.1"/>
    </source>
</evidence>
<evidence type="ECO:0000256" key="1">
    <source>
        <dbReference type="ARBA" id="ARBA00009600"/>
    </source>
</evidence>
<dbReference type="EMBL" id="QDDR01000001">
    <property type="protein sequence ID" value="PVE49037.1"/>
    <property type="molecule type" value="Genomic_DNA"/>
</dbReference>
<comment type="similarity">
    <text evidence="1 2">Belongs to the UPF0301 (AlgH) family.</text>
</comment>
<dbReference type="AlphaFoldDB" id="A0A2T7UWA9"/>
<dbReference type="InterPro" id="IPR003774">
    <property type="entry name" value="AlgH-like"/>
</dbReference>
<organism evidence="3 4">
    <name type="scientific">Pararhodobacter aggregans</name>
    <dbReference type="NCBI Taxonomy" id="404875"/>
    <lineage>
        <taxon>Bacteria</taxon>
        <taxon>Pseudomonadati</taxon>
        <taxon>Pseudomonadota</taxon>
        <taxon>Alphaproteobacteria</taxon>
        <taxon>Rhodobacterales</taxon>
        <taxon>Paracoccaceae</taxon>
        <taxon>Pararhodobacter</taxon>
    </lineage>
</organism>
<dbReference type="Gene3D" id="3.40.1740.10">
    <property type="entry name" value="VC0467-like"/>
    <property type="match status" value="1"/>
</dbReference>
<dbReference type="GO" id="GO:0005829">
    <property type="term" value="C:cytosol"/>
    <property type="evidence" value="ECO:0007669"/>
    <property type="project" value="TreeGrafter"/>
</dbReference>
<gene>
    <name evidence="3" type="ORF">DDE23_01110</name>
</gene>
<dbReference type="Proteomes" id="UP000244810">
    <property type="component" value="Unassembled WGS sequence"/>
</dbReference>
<reference evidence="3 4" key="1">
    <citation type="journal article" date="2011" name="Syst. Appl. Microbiol.">
        <title>Defluviimonas denitrificans gen. nov., sp. nov., and Pararhodobacter aggregans gen. nov., sp. nov., non-phototrophic Rhodobacteraceae from the biofilter of a marine aquaculture.</title>
        <authorList>
            <person name="Foesel B.U."/>
            <person name="Drake H.L."/>
            <person name="Schramm A."/>
        </authorList>
    </citation>
    <scope>NUCLEOTIDE SEQUENCE [LARGE SCALE GENOMIC DNA]</scope>
    <source>
        <strain evidence="3 4">D1-19</strain>
    </source>
</reference>
<dbReference type="RefSeq" id="WP_107749542.1">
    <property type="nucleotide sequence ID" value="NZ_QBKF01000001.1"/>
</dbReference>
<protein>
    <recommendedName>
        <fullName evidence="2">UPF0301 protein DDE23_01110</fullName>
    </recommendedName>
</protein>